<evidence type="ECO:0000313" key="10">
    <source>
        <dbReference type="EMBL" id="RRT74271.1"/>
    </source>
</evidence>
<dbReference type="GO" id="GO:0005634">
    <property type="term" value="C:nucleus"/>
    <property type="evidence" value="ECO:0007669"/>
    <property type="project" value="UniProtKB-SubCell"/>
</dbReference>
<dbReference type="Gene3D" id="1.10.10.60">
    <property type="entry name" value="Homeodomain-like"/>
    <property type="match status" value="2"/>
</dbReference>
<dbReference type="Proteomes" id="UP000287651">
    <property type="component" value="Unassembled WGS sequence"/>
</dbReference>
<dbReference type="PROSITE" id="PS50090">
    <property type="entry name" value="MYB_LIKE"/>
    <property type="match status" value="2"/>
</dbReference>
<evidence type="ECO:0000256" key="6">
    <source>
        <dbReference type="ARBA" id="ARBA00023242"/>
    </source>
</evidence>
<keyword evidence="2" id="KW-0677">Repeat</keyword>
<comment type="subcellular location">
    <subcellularLocation>
        <location evidence="1">Nucleus</location>
    </subcellularLocation>
</comment>
<dbReference type="InterPro" id="IPR001005">
    <property type="entry name" value="SANT/Myb"/>
</dbReference>
<evidence type="ECO:0000256" key="1">
    <source>
        <dbReference type="ARBA" id="ARBA00004123"/>
    </source>
</evidence>
<dbReference type="PROSITE" id="PS51294">
    <property type="entry name" value="HTH_MYB"/>
    <property type="match status" value="2"/>
</dbReference>
<proteinExistence type="predicted"/>
<dbReference type="InterPro" id="IPR015495">
    <property type="entry name" value="Myb_TF_plants"/>
</dbReference>
<dbReference type="AlphaFoldDB" id="A0A427ADP6"/>
<feature type="compositionally biased region" description="Polar residues" evidence="7">
    <location>
        <begin position="209"/>
        <end position="218"/>
    </location>
</feature>
<feature type="domain" description="HTH myb-type" evidence="9">
    <location>
        <begin position="11"/>
        <end position="67"/>
    </location>
</feature>
<comment type="caution">
    <text evidence="10">The sequence shown here is derived from an EMBL/GenBank/DDBJ whole genome shotgun (WGS) entry which is preliminary data.</text>
</comment>
<keyword evidence="3" id="KW-0805">Transcription regulation</keyword>
<feature type="domain" description="HTH myb-type" evidence="9">
    <location>
        <begin position="118"/>
        <end position="146"/>
    </location>
</feature>
<dbReference type="InterPro" id="IPR017930">
    <property type="entry name" value="Myb_dom"/>
</dbReference>
<evidence type="ECO:0000256" key="7">
    <source>
        <dbReference type="SAM" id="MobiDB-lite"/>
    </source>
</evidence>
<feature type="domain" description="Myb-like" evidence="8">
    <location>
        <begin position="64"/>
        <end position="142"/>
    </location>
</feature>
<keyword evidence="4" id="KW-0238">DNA-binding</keyword>
<feature type="region of interest" description="Disordered" evidence="7">
    <location>
        <begin position="199"/>
        <end position="255"/>
    </location>
</feature>
<evidence type="ECO:0000256" key="2">
    <source>
        <dbReference type="ARBA" id="ARBA00022737"/>
    </source>
</evidence>
<keyword evidence="6" id="KW-0539">Nucleus</keyword>
<organism evidence="10 11">
    <name type="scientific">Ensete ventricosum</name>
    <name type="common">Abyssinian banana</name>
    <name type="synonym">Musa ensete</name>
    <dbReference type="NCBI Taxonomy" id="4639"/>
    <lineage>
        <taxon>Eukaryota</taxon>
        <taxon>Viridiplantae</taxon>
        <taxon>Streptophyta</taxon>
        <taxon>Embryophyta</taxon>
        <taxon>Tracheophyta</taxon>
        <taxon>Spermatophyta</taxon>
        <taxon>Magnoliopsida</taxon>
        <taxon>Liliopsida</taxon>
        <taxon>Zingiberales</taxon>
        <taxon>Musaceae</taxon>
        <taxon>Ensete</taxon>
    </lineage>
</organism>
<dbReference type="Pfam" id="PF00249">
    <property type="entry name" value="Myb_DNA-binding"/>
    <property type="match status" value="2"/>
</dbReference>
<sequence>MGRGRAPCCEKIGLNKGTWTEEEDMKLIAYIHKYGHQNWRALPKLAGLLRCGKSCRLRWTNYLRPDIKRGNFTRDEEDTIIKLHALLGNKYTTLPLPSVTWTTASCCRLSHLSRVALRWSKIASFLPGRTDNEIKNVWNTHLKKRAASGEQQPVTNFGASTSTGDRMAGAIEIPVDVFGIFDDALSTLMQSNEMEDSVFPETLGGRQDSPWTSSQKQSRGPVAPEGTNDPSVPDAGKPEEEACEAEGTRRDGQREEWLDYLEKELGLRDDGEEWDRWDEMEGDMADSLLRDDSFYPYN</sequence>
<dbReference type="EMBL" id="AMZH03002825">
    <property type="protein sequence ID" value="RRT74271.1"/>
    <property type="molecule type" value="Genomic_DNA"/>
</dbReference>
<reference evidence="10 11" key="1">
    <citation type="journal article" date="2014" name="Agronomy (Basel)">
        <title>A Draft Genome Sequence for Ensete ventricosum, the Drought-Tolerant Tree Against Hunger.</title>
        <authorList>
            <person name="Harrison J."/>
            <person name="Moore K.A."/>
            <person name="Paszkiewicz K."/>
            <person name="Jones T."/>
            <person name="Grant M."/>
            <person name="Ambacheew D."/>
            <person name="Muzemil S."/>
            <person name="Studholme D.J."/>
        </authorList>
    </citation>
    <scope>NUCLEOTIDE SEQUENCE [LARGE SCALE GENOMIC DNA]</scope>
</reference>
<gene>
    <name evidence="10" type="ORF">B296_00021528</name>
</gene>
<keyword evidence="5" id="KW-0804">Transcription</keyword>
<accession>A0A427ADP6</accession>
<dbReference type="PANTHER" id="PTHR10641">
    <property type="entry name" value="MYB FAMILY TRANSCRIPTION FACTOR"/>
    <property type="match status" value="1"/>
</dbReference>
<dbReference type="PANTHER" id="PTHR10641:SF1103">
    <property type="entry name" value="TRANSCRIPTION FACTOR MYB72"/>
    <property type="match status" value="1"/>
</dbReference>
<evidence type="ECO:0000259" key="9">
    <source>
        <dbReference type="PROSITE" id="PS51294"/>
    </source>
</evidence>
<feature type="domain" description="Myb-like" evidence="8">
    <location>
        <begin position="11"/>
        <end position="63"/>
    </location>
</feature>
<evidence type="ECO:0000259" key="8">
    <source>
        <dbReference type="PROSITE" id="PS50090"/>
    </source>
</evidence>
<evidence type="ECO:0000313" key="11">
    <source>
        <dbReference type="Proteomes" id="UP000287651"/>
    </source>
</evidence>
<evidence type="ECO:0000256" key="4">
    <source>
        <dbReference type="ARBA" id="ARBA00023125"/>
    </source>
</evidence>
<dbReference type="FunFam" id="1.10.10.60:FF:000001">
    <property type="entry name" value="MYB-related transcription factor"/>
    <property type="match status" value="1"/>
</dbReference>
<evidence type="ECO:0000256" key="5">
    <source>
        <dbReference type="ARBA" id="ARBA00023163"/>
    </source>
</evidence>
<evidence type="ECO:0000256" key="3">
    <source>
        <dbReference type="ARBA" id="ARBA00023015"/>
    </source>
</evidence>
<protein>
    <submittedName>
        <fullName evidence="10">Uncharacterized protein</fullName>
    </submittedName>
</protein>
<dbReference type="InterPro" id="IPR009057">
    <property type="entry name" value="Homeodomain-like_sf"/>
</dbReference>
<dbReference type="SMART" id="SM00717">
    <property type="entry name" value="SANT"/>
    <property type="match status" value="2"/>
</dbReference>
<dbReference type="SUPFAM" id="SSF46689">
    <property type="entry name" value="Homeodomain-like"/>
    <property type="match status" value="2"/>
</dbReference>
<dbReference type="CDD" id="cd00167">
    <property type="entry name" value="SANT"/>
    <property type="match status" value="2"/>
</dbReference>
<dbReference type="GO" id="GO:0003677">
    <property type="term" value="F:DNA binding"/>
    <property type="evidence" value="ECO:0007669"/>
    <property type="project" value="UniProtKB-KW"/>
</dbReference>
<feature type="compositionally biased region" description="Basic and acidic residues" evidence="7">
    <location>
        <begin position="236"/>
        <end position="255"/>
    </location>
</feature>
<name>A0A427ADP6_ENSVE</name>